<organism evidence="1">
    <name type="scientific">Rhizophora mucronata</name>
    <name type="common">Asiatic mangrove</name>
    <dbReference type="NCBI Taxonomy" id="61149"/>
    <lineage>
        <taxon>Eukaryota</taxon>
        <taxon>Viridiplantae</taxon>
        <taxon>Streptophyta</taxon>
        <taxon>Embryophyta</taxon>
        <taxon>Tracheophyta</taxon>
        <taxon>Spermatophyta</taxon>
        <taxon>Magnoliopsida</taxon>
        <taxon>eudicotyledons</taxon>
        <taxon>Gunneridae</taxon>
        <taxon>Pentapetalae</taxon>
        <taxon>rosids</taxon>
        <taxon>fabids</taxon>
        <taxon>Malpighiales</taxon>
        <taxon>Rhizophoraceae</taxon>
        <taxon>Rhizophora</taxon>
    </lineage>
</organism>
<accession>A0A2P2PMW9</accession>
<evidence type="ECO:0000313" key="1">
    <source>
        <dbReference type="EMBL" id="MBX55979.1"/>
    </source>
</evidence>
<protein>
    <submittedName>
        <fullName evidence="1">Uncharacterized protein</fullName>
    </submittedName>
</protein>
<sequence>MYSAQSTNQGSTKASRKITAQAFLTYSLTKGCCHGFFDK</sequence>
<dbReference type="EMBL" id="GGEC01075495">
    <property type="protein sequence ID" value="MBX55979.1"/>
    <property type="molecule type" value="Transcribed_RNA"/>
</dbReference>
<proteinExistence type="predicted"/>
<dbReference type="AlphaFoldDB" id="A0A2P2PMW9"/>
<name>A0A2P2PMW9_RHIMU</name>
<reference evidence="1" key="1">
    <citation type="submission" date="2018-02" db="EMBL/GenBank/DDBJ databases">
        <title>Rhizophora mucronata_Transcriptome.</title>
        <authorList>
            <person name="Meera S.P."/>
            <person name="Sreeshan A."/>
            <person name="Augustine A."/>
        </authorList>
    </citation>
    <scope>NUCLEOTIDE SEQUENCE</scope>
    <source>
        <tissue evidence="1">Leaf</tissue>
    </source>
</reference>